<dbReference type="InterPro" id="IPR050765">
    <property type="entry name" value="Riboflavin_Biosynth_HTPR"/>
</dbReference>
<sequence length="188" mass="21214">MGKLIVSEFLSLDGRFEGPPGAEMGWVHRGFSPQLEEGQAERYANLRGLVMGRRTFEALGSYWPTPAAQEEHLFEQMNSLPKLVVSHREDVGSWQNSRHLGEDPLESLRRERSGGDLMVIGSRSLVQQLAEADMIDEYQLLLFPEVLGTGELLFPDQGPPADFTLSRTETFPNDVLVLHYTRNRDNQS</sequence>
<keyword evidence="3" id="KW-1185">Reference proteome</keyword>
<organism evidence="2 3">
    <name type="scientific">Nesterenkonia sedimenti</name>
    <dbReference type="NCBI Taxonomy" id="1463632"/>
    <lineage>
        <taxon>Bacteria</taxon>
        <taxon>Bacillati</taxon>
        <taxon>Actinomycetota</taxon>
        <taxon>Actinomycetes</taxon>
        <taxon>Micrococcales</taxon>
        <taxon>Micrococcaceae</taxon>
        <taxon>Nesterenkonia</taxon>
    </lineage>
</organism>
<dbReference type="Gene3D" id="3.40.430.10">
    <property type="entry name" value="Dihydrofolate Reductase, subunit A"/>
    <property type="match status" value="1"/>
</dbReference>
<dbReference type="Proteomes" id="UP000523139">
    <property type="component" value="Unassembled WGS sequence"/>
</dbReference>
<dbReference type="EMBL" id="JABAHY010000001">
    <property type="protein sequence ID" value="NLS08492.1"/>
    <property type="molecule type" value="Genomic_DNA"/>
</dbReference>
<evidence type="ECO:0000259" key="1">
    <source>
        <dbReference type="Pfam" id="PF01872"/>
    </source>
</evidence>
<dbReference type="AlphaFoldDB" id="A0A7X8THE9"/>
<evidence type="ECO:0000313" key="2">
    <source>
        <dbReference type="EMBL" id="NLS08492.1"/>
    </source>
</evidence>
<dbReference type="PANTHER" id="PTHR38011">
    <property type="entry name" value="DIHYDROFOLATE REDUCTASE FAMILY PROTEIN (AFU_ORTHOLOGUE AFUA_8G06820)"/>
    <property type="match status" value="1"/>
</dbReference>
<gene>
    <name evidence="2" type="ORF">HGQ17_00415</name>
</gene>
<protein>
    <submittedName>
        <fullName evidence="2">Dihydrofolate reductase</fullName>
    </submittedName>
</protein>
<name>A0A7X8THE9_9MICC</name>
<dbReference type="RefSeq" id="WP_168885999.1">
    <property type="nucleotide sequence ID" value="NZ_JABAHY010000001.1"/>
</dbReference>
<dbReference type="InterPro" id="IPR024072">
    <property type="entry name" value="DHFR-like_dom_sf"/>
</dbReference>
<evidence type="ECO:0000313" key="3">
    <source>
        <dbReference type="Proteomes" id="UP000523139"/>
    </source>
</evidence>
<reference evidence="2 3" key="1">
    <citation type="submission" date="2020-04" db="EMBL/GenBank/DDBJ databases">
        <title>Nesterenkonia sp. nov., isolated from marine sediment.</title>
        <authorList>
            <person name="Zhang G."/>
        </authorList>
    </citation>
    <scope>NUCLEOTIDE SEQUENCE [LARGE SCALE GENOMIC DNA]</scope>
    <source>
        <strain evidence="2 3">MY13</strain>
    </source>
</reference>
<dbReference type="Pfam" id="PF01872">
    <property type="entry name" value="RibD_C"/>
    <property type="match status" value="1"/>
</dbReference>
<comment type="caution">
    <text evidence="2">The sequence shown here is derived from an EMBL/GenBank/DDBJ whole genome shotgun (WGS) entry which is preliminary data.</text>
</comment>
<dbReference type="GO" id="GO:0009231">
    <property type="term" value="P:riboflavin biosynthetic process"/>
    <property type="evidence" value="ECO:0007669"/>
    <property type="project" value="InterPro"/>
</dbReference>
<dbReference type="InterPro" id="IPR002734">
    <property type="entry name" value="RibDG_C"/>
</dbReference>
<dbReference type="GO" id="GO:0008703">
    <property type="term" value="F:5-amino-6-(5-phosphoribosylamino)uracil reductase activity"/>
    <property type="evidence" value="ECO:0007669"/>
    <property type="project" value="InterPro"/>
</dbReference>
<proteinExistence type="predicted"/>
<dbReference type="SUPFAM" id="SSF53597">
    <property type="entry name" value="Dihydrofolate reductase-like"/>
    <property type="match status" value="1"/>
</dbReference>
<accession>A0A7X8THE9</accession>
<feature type="domain" description="Bacterial bifunctional deaminase-reductase C-terminal" evidence="1">
    <location>
        <begin position="3"/>
        <end position="177"/>
    </location>
</feature>
<dbReference type="PANTHER" id="PTHR38011:SF11">
    <property type="entry name" value="2,5-DIAMINO-6-RIBOSYLAMINO-4(3H)-PYRIMIDINONE 5'-PHOSPHATE REDUCTASE"/>
    <property type="match status" value="1"/>
</dbReference>